<feature type="transmembrane region" description="Helical" evidence="1">
    <location>
        <begin position="21"/>
        <end position="45"/>
    </location>
</feature>
<keyword evidence="1" id="KW-1133">Transmembrane helix</keyword>
<sequence length="346" mass="40339">MRMKEVFQKRRRLFLGQCLKYLRYVLNDHFVLVLFFLLGFSMFQYGKLLQHFPKNVIWLEIILAFVALAMLSLGKIATYIEAPDKLFYLPKEEEVVSLIHQARIRSFGIWTVIQTVVLILLAPIFFKLGMSPAIFIVLVIVLAILKWFVMTEKEKVFFKDGYFSWEKAINYESKRRQGILKFFALFTTVKGISASVKRRAYLDKLLLLVKKTHAKTWSNLYLRAFLRSSDYLALTLRLSLLSILALLFIPNHLVAAGLALVFNYLLLFQLLSLAQHFDYQYLTRLYPISETQKKANLKVFLRCLSYLISLIELVLCFSLKAAGLIILVTVIVTEWYLPYKIAKMID</sequence>
<name>E8JRL1_STREI</name>
<evidence type="ECO:0000256" key="1">
    <source>
        <dbReference type="SAM" id="Phobius"/>
    </source>
</evidence>
<dbReference type="PIRSF" id="PIRSF037259">
    <property type="entry name" value="EcsB_ABC"/>
    <property type="match status" value="1"/>
</dbReference>
<keyword evidence="1" id="KW-0812">Transmembrane</keyword>
<accession>E8JRL1</accession>
<proteinExistence type="predicted"/>
<dbReference type="HOGENOM" id="CLU_054332_1_0_9"/>
<organism evidence="2 3">
    <name type="scientific">Streptococcus equinus ATCC 9812</name>
    <dbReference type="NCBI Taxonomy" id="525379"/>
    <lineage>
        <taxon>Bacteria</taxon>
        <taxon>Bacillati</taxon>
        <taxon>Bacillota</taxon>
        <taxon>Bacilli</taxon>
        <taxon>Lactobacillales</taxon>
        <taxon>Streptococcaceae</taxon>
        <taxon>Streptococcus</taxon>
    </lineage>
</organism>
<keyword evidence="1" id="KW-0472">Membrane</keyword>
<protein>
    <submittedName>
        <fullName evidence="2">Bacterial ABC transporter protein EcsB</fullName>
    </submittedName>
</protein>
<dbReference type="Proteomes" id="UP000005699">
    <property type="component" value="Unassembled WGS sequence"/>
</dbReference>
<dbReference type="Pfam" id="PF05975">
    <property type="entry name" value="EcsB"/>
    <property type="match status" value="2"/>
</dbReference>
<dbReference type="InterPro" id="IPR010288">
    <property type="entry name" value="EcsB_ABC"/>
</dbReference>
<feature type="transmembrane region" description="Helical" evidence="1">
    <location>
        <begin position="107"/>
        <end position="126"/>
    </location>
</feature>
<dbReference type="GO" id="GO:0016020">
    <property type="term" value="C:membrane"/>
    <property type="evidence" value="ECO:0007669"/>
    <property type="project" value="InterPro"/>
</dbReference>
<gene>
    <name evidence="2" type="ORF">HMPREF0819_1634</name>
</gene>
<evidence type="ECO:0000313" key="2">
    <source>
        <dbReference type="EMBL" id="EFW88245.1"/>
    </source>
</evidence>
<dbReference type="EMBL" id="AEVB01000038">
    <property type="protein sequence ID" value="EFW88245.1"/>
    <property type="molecule type" value="Genomic_DNA"/>
</dbReference>
<dbReference type="eggNOG" id="COG4473">
    <property type="taxonomic scope" value="Bacteria"/>
</dbReference>
<comment type="caution">
    <text evidence="2">The sequence shown here is derived from an EMBL/GenBank/DDBJ whole genome shotgun (WGS) entry which is preliminary data.</text>
</comment>
<dbReference type="AlphaFoldDB" id="E8JRL1"/>
<feature type="transmembrane region" description="Helical" evidence="1">
    <location>
        <begin position="57"/>
        <end position="80"/>
    </location>
</feature>
<feature type="transmembrane region" description="Helical" evidence="1">
    <location>
        <begin position="132"/>
        <end position="149"/>
    </location>
</feature>
<reference evidence="2 3" key="1">
    <citation type="submission" date="2010-12" db="EMBL/GenBank/DDBJ databases">
        <authorList>
            <person name="Muzny D."/>
            <person name="Qin X."/>
            <person name="Deng J."/>
            <person name="Jiang H."/>
            <person name="Liu Y."/>
            <person name="Qu J."/>
            <person name="Song X.-Z."/>
            <person name="Zhang L."/>
            <person name="Thornton R."/>
            <person name="Coyle M."/>
            <person name="Francisco L."/>
            <person name="Jackson L."/>
            <person name="Javaid M."/>
            <person name="Korchina V."/>
            <person name="Kovar C."/>
            <person name="Mata R."/>
            <person name="Mathew T."/>
            <person name="Ngo R."/>
            <person name="Nguyen L."/>
            <person name="Nguyen N."/>
            <person name="Okwuonu G."/>
            <person name="Ongeri F."/>
            <person name="Pham C."/>
            <person name="Simmons D."/>
            <person name="Wilczek-Boney K."/>
            <person name="Hale W."/>
            <person name="Jakkamsetti A."/>
            <person name="Pham P."/>
            <person name="Ruth R."/>
            <person name="San Lucas F."/>
            <person name="Warren J."/>
            <person name="Zhang J."/>
            <person name="Zhao Z."/>
            <person name="Zhou C."/>
            <person name="Zhu D."/>
            <person name="Lee S."/>
            <person name="Bess C."/>
            <person name="Blankenburg K."/>
            <person name="Forbes L."/>
            <person name="Fu Q."/>
            <person name="Gubbala S."/>
            <person name="Hirani K."/>
            <person name="Jayaseelan J.C."/>
            <person name="Lara F."/>
            <person name="Munidasa M."/>
            <person name="Palculict T."/>
            <person name="Patil S."/>
            <person name="Pu L.-L."/>
            <person name="Saada N."/>
            <person name="Tang L."/>
            <person name="Weissenberger G."/>
            <person name="Zhu Y."/>
            <person name="Hemphill L."/>
            <person name="Shang Y."/>
            <person name="Youmans B."/>
            <person name="Ayvaz T."/>
            <person name="Ross M."/>
            <person name="Santibanez J."/>
            <person name="Aqrawi P."/>
            <person name="Gross S."/>
            <person name="Joshi V."/>
            <person name="Fowler G."/>
            <person name="Nazareth L."/>
            <person name="Reid J."/>
            <person name="Worley K."/>
            <person name="Petrosino J."/>
            <person name="Highlander S."/>
            <person name="Gibbs R."/>
        </authorList>
    </citation>
    <scope>NUCLEOTIDE SEQUENCE [LARGE SCALE GENOMIC DNA]</scope>
    <source>
        <strain evidence="2 3">ATCC 9812</strain>
    </source>
</reference>
<evidence type="ECO:0000313" key="3">
    <source>
        <dbReference type="Proteomes" id="UP000005699"/>
    </source>
</evidence>
<feature type="transmembrane region" description="Helical" evidence="1">
    <location>
        <begin position="321"/>
        <end position="339"/>
    </location>
</feature>